<evidence type="ECO:0000256" key="1">
    <source>
        <dbReference type="ARBA" id="ARBA00004186"/>
    </source>
</evidence>
<reference evidence="11" key="1">
    <citation type="submission" date="2021-10" db="EMBL/GenBank/DDBJ databases">
        <title>Melipona bicolor Genome sequencing and assembly.</title>
        <authorList>
            <person name="Araujo N.S."/>
            <person name="Arias M.C."/>
        </authorList>
    </citation>
    <scope>NUCLEOTIDE SEQUENCE</scope>
    <source>
        <strain evidence="11">USP_2M_L1-L4_2017</strain>
        <tissue evidence="11">Whole body</tissue>
    </source>
</reference>
<dbReference type="Pfam" id="PF25762">
    <property type="entry name" value="HAUS1"/>
    <property type="match status" value="1"/>
</dbReference>
<evidence type="ECO:0000256" key="6">
    <source>
        <dbReference type="ARBA" id="ARBA00022776"/>
    </source>
</evidence>
<evidence type="ECO:0000256" key="5">
    <source>
        <dbReference type="ARBA" id="ARBA00022701"/>
    </source>
</evidence>
<accession>A0AA40FYF7</accession>
<dbReference type="GO" id="GO:0051225">
    <property type="term" value="P:spindle assembly"/>
    <property type="evidence" value="ECO:0007669"/>
    <property type="project" value="InterPro"/>
</dbReference>
<keyword evidence="4" id="KW-0132">Cell division</keyword>
<evidence type="ECO:0000256" key="10">
    <source>
        <dbReference type="SAM" id="Coils"/>
    </source>
</evidence>
<dbReference type="GO" id="GO:0005819">
    <property type="term" value="C:spindle"/>
    <property type="evidence" value="ECO:0007669"/>
    <property type="project" value="UniProtKB-SubCell"/>
</dbReference>
<evidence type="ECO:0000256" key="2">
    <source>
        <dbReference type="ARBA" id="ARBA00005479"/>
    </source>
</evidence>
<feature type="coiled-coil region" evidence="10">
    <location>
        <begin position="103"/>
        <end position="195"/>
    </location>
</feature>
<evidence type="ECO:0000313" key="12">
    <source>
        <dbReference type="Proteomes" id="UP001177670"/>
    </source>
</evidence>
<name>A0AA40FYF7_9HYME</name>
<dbReference type="InterPro" id="IPR026243">
    <property type="entry name" value="HAUS1"/>
</dbReference>
<dbReference type="EMBL" id="JAHYIQ010000012">
    <property type="protein sequence ID" value="KAK1127340.1"/>
    <property type="molecule type" value="Genomic_DNA"/>
</dbReference>
<organism evidence="11 12">
    <name type="scientific">Melipona bicolor</name>
    <dbReference type="NCBI Taxonomy" id="60889"/>
    <lineage>
        <taxon>Eukaryota</taxon>
        <taxon>Metazoa</taxon>
        <taxon>Ecdysozoa</taxon>
        <taxon>Arthropoda</taxon>
        <taxon>Hexapoda</taxon>
        <taxon>Insecta</taxon>
        <taxon>Pterygota</taxon>
        <taxon>Neoptera</taxon>
        <taxon>Endopterygota</taxon>
        <taxon>Hymenoptera</taxon>
        <taxon>Apocrita</taxon>
        <taxon>Aculeata</taxon>
        <taxon>Apoidea</taxon>
        <taxon>Anthophila</taxon>
        <taxon>Apidae</taxon>
        <taxon>Melipona</taxon>
    </lineage>
</organism>
<proteinExistence type="inferred from homology"/>
<dbReference type="GO" id="GO:0005874">
    <property type="term" value="C:microtubule"/>
    <property type="evidence" value="ECO:0007669"/>
    <property type="project" value="UniProtKB-KW"/>
</dbReference>
<dbReference type="PANTHER" id="PTHR31570:SF1">
    <property type="entry name" value="HAUS AUGMIN-LIKE COMPLEX SUBUNIT 1"/>
    <property type="match status" value="1"/>
</dbReference>
<dbReference type="AlphaFoldDB" id="A0AA40FYF7"/>
<keyword evidence="9" id="KW-0131">Cell cycle</keyword>
<evidence type="ECO:0000313" key="11">
    <source>
        <dbReference type="EMBL" id="KAK1127340.1"/>
    </source>
</evidence>
<dbReference type="GO" id="GO:0051301">
    <property type="term" value="P:cell division"/>
    <property type="evidence" value="ECO:0007669"/>
    <property type="project" value="UniProtKB-KW"/>
</dbReference>
<keyword evidence="3" id="KW-0963">Cytoplasm</keyword>
<dbReference type="Proteomes" id="UP001177670">
    <property type="component" value="Unassembled WGS sequence"/>
</dbReference>
<protein>
    <submittedName>
        <fullName evidence="11">Uncharacterized protein</fullName>
    </submittedName>
</protein>
<evidence type="ECO:0000256" key="3">
    <source>
        <dbReference type="ARBA" id="ARBA00022490"/>
    </source>
</evidence>
<keyword evidence="7 10" id="KW-0175">Coiled coil</keyword>
<comment type="caution">
    <text evidence="11">The sequence shown here is derived from an EMBL/GenBank/DDBJ whole genome shotgun (WGS) entry which is preliminary data.</text>
</comment>
<evidence type="ECO:0000256" key="9">
    <source>
        <dbReference type="ARBA" id="ARBA00023306"/>
    </source>
</evidence>
<keyword evidence="6" id="KW-0498">Mitosis</keyword>
<comment type="subcellular location">
    <subcellularLocation>
        <location evidence="1">Cytoplasm</location>
        <location evidence="1">Cytoskeleton</location>
        <location evidence="1">Spindle</location>
    </subcellularLocation>
</comment>
<sequence>MECNNEMEFFSQNDCTSSTASSEKYREEIISSEEQLLLQFLQKGMLETSEENIAFGKEILSLLNKLNLEPQSLPSDIKEGLQKVALLLRCEKLYDFDIITLNIVNERKKIEETKRQHEEKQLALLYNDLSRKYTNFSKKLDCLQEALNSLENFIENSQKEQADIHCNHISLFAKLSEYQQTAEKLETDLIEMQIEDLYPQKILNKYYKYLEMSGELAELNQYLSQYRDLPPNLLQAKALLEVKKKEYESLENTFLEKTK</sequence>
<evidence type="ECO:0000256" key="4">
    <source>
        <dbReference type="ARBA" id="ARBA00022618"/>
    </source>
</evidence>
<evidence type="ECO:0000256" key="7">
    <source>
        <dbReference type="ARBA" id="ARBA00023054"/>
    </source>
</evidence>
<keyword evidence="8" id="KW-0206">Cytoskeleton</keyword>
<keyword evidence="5" id="KW-0493">Microtubule</keyword>
<dbReference type="GO" id="GO:0005829">
    <property type="term" value="C:cytosol"/>
    <property type="evidence" value="ECO:0007669"/>
    <property type="project" value="TreeGrafter"/>
</dbReference>
<gene>
    <name evidence="11" type="ORF">K0M31_003883</name>
</gene>
<dbReference type="PANTHER" id="PTHR31570">
    <property type="entry name" value="HAUS AUGMIN-LIKE COMPLEX SUBUNIT 1"/>
    <property type="match status" value="1"/>
</dbReference>
<keyword evidence="12" id="KW-1185">Reference proteome</keyword>
<dbReference type="GO" id="GO:0070652">
    <property type="term" value="C:HAUS complex"/>
    <property type="evidence" value="ECO:0007669"/>
    <property type="project" value="InterPro"/>
</dbReference>
<evidence type="ECO:0000256" key="8">
    <source>
        <dbReference type="ARBA" id="ARBA00023212"/>
    </source>
</evidence>
<comment type="similarity">
    <text evidence="2">Belongs to the HAUS1 family.</text>
</comment>